<proteinExistence type="predicted"/>
<gene>
    <name evidence="1" type="ORF">BJN45_05615</name>
</gene>
<dbReference type="STRING" id="418702.BJN45_05615"/>
<accession>A0A1R1I7X7</accession>
<organism evidence="1 2">
    <name type="scientific">Azonexus hydrophilus</name>
    <dbReference type="NCBI Taxonomy" id="418702"/>
    <lineage>
        <taxon>Bacteria</taxon>
        <taxon>Pseudomonadati</taxon>
        <taxon>Pseudomonadota</taxon>
        <taxon>Betaproteobacteria</taxon>
        <taxon>Rhodocyclales</taxon>
        <taxon>Azonexaceae</taxon>
        <taxon>Azonexus</taxon>
    </lineage>
</organism>
<sequence length="343" mass="39629">MAHDLCFVVHDILAQLLKSGEEGGFFRTTITFNDEADRVSFEQAEDIFDWLEETQRLNDRTSILTTTVFPAILSDMLHCIYEALESSRKAKLNVTYMLVRKPIQESLFLLETIVVNPNDFAAKLAVDPLKLRGEKAGGLDAHTRRIQQVLEKLGEEGRFSAEYIAQLRYNKSEEDGFDGICNLAMHLFTEHRAIRTTPLNINFIFSGWDEKCTQWAYLYSRLPYLLIYTHCVVEHLCERIAPTHPTYLNDMQRRIAALAVLWREQMEPAYVAEPIDKLVSYNRDWLIGHCLSAGYPAPSESDFVKMAFTGAFPREGKMKVLLRNLRYRLRAALNRRSARRVRQ</sequence>
<evidence type="ECO:0000313" key="2">
    <source>
        <dbReference type="Proteomes" id="UP000187526"/>
    </source>
</evidence>
<dbReference type="Proteomes" id="UP000187526">
    <property type="component" value="Unassembled WGS sequence"/>
</dbReference>
<dbReference type="EMBL" id="MTHD01000002">
    <property type="protein sequence ID" value="OMG54689.1"/>
    <property type="molecule type" value="Genomic_DNA"/>
</dbReference>
<keyword evidence="2" id="KW-1185">Reference proteome</keyword>
<reference evidence="1 2" key="1">
    <citation type="submission" date="2016-10" db="EMBL/GenBank/DDBJ databases">
        <title>Alkaliphiles isolated from bioreactors.</title>
        <authorList>
            <person name="Salah Z."/>
            <person name="Rout S.P."/>
            <person name="Humphreys P.N."/>
        </authorList>
    </citation>
    <scope>NUCLEOTIDE SEQUENCE [LARGE SCALE GENOMIC DNA]</scope>
    <source>
        <strain evidence="1 2">ZS02</strain>
    </source>
</reference>
<evidence type="ECO:0000313" key="1">
    <source>
        <dbReference type="EMBL" id="OMG54689.1"/>
    </source>
</evidence>
<name>A0A1R1I7X7_9RHOO</name>
<dbReference type="AlphaFoldDB" id="A0A1R1I7X7"/>
<comment type="caution">
    <text evidence="1">The sequence shown here is derived from an EMBL/GenBank/DDBJ whole genome shotgun (WGS) entry which is preliminary data.</text>
</comment>
<protein>
    <submittedName>
        <fullName evidence="1">Uncharacterized protein</fullName>
    </submittedName>
</protein>